<dbReference type="SUPFAM" id="SSF53649">
    <property type="entry name" value="Alkaline phosphatase-like"/>
    <property type="match status" value="1"/>
</dbReference>
<accession>A0A4R5DWQ8</accession>
<name>A0A4R5DWQ8_9BACT</name>
<keyword evidence="2" id="KW-0479">Metal-binding</keyword>
<gene>
    <name evidence="7" type="ORF">E0F88_03935</name>
</gene>
<evidence type="ECO:0000313" key="7">
    <source>
        <dbReference type="EMBL" id="TDE17064.1"/>
    </source>
</evidence>
<dbReference type="Gene3D" id="3.30.1120.10">
    <property type="match status" value="1"/>
</dbReference>
<feature type="chain" id="PRO_5020742801" evidence="5">
    <location>
        <begin position="25"/>
        <end position="456"/>
    </location>
</feature>
<reference evidence="7 8" key="1">
    <citation type="submission" date="2019-03" db="EMBL/GenBank/DDBJ databases">
        <title>Dyadobacter AR-3-6 sp. nov., isolated from arctic soil.</title>
        <authorList>
            <person name="Chaudhary D.K."/>
        </authorList>
    </citation>
    <scope>NUCLEOTIDE SEQUENCE [LARGE SCALE GENOMIC DNA]</scope>
    <source>
        <strain evidence="7 8">AR-3-6</strain>
    </source>
</reference>
<comment type="caution">
    <text evidence="7">The sequence shown here is derived from an EMBL/GenBank/DDBJ whole genome shotgun (WGS) entry which is preliminary data.</text>
</comment>
<feature type="domain" description="Sulfatase N-terminal" evidence="6">
    <location>
        <begin position="34"/>
        <end position="343"/>
    </location>
</feature>
<feature type="signal peptide" evidence="5">
    <location>
        <begin position="1"/>
        <end position="24"/>
    </location>
</feature>
<keyword evidence="5" id="KW-0732">Signal</keyword>
<dbReference type="EMBL" id="SMFL01000002">
    <property type="protein sequence ID" value="TDE17064.1"/>
    <property type="molecule type" value="Genomic_DNA"/>
</dbReference>
<dbReference type="Proteomes" id="UP000294850">
    <property type="component" value="Unassembled WGS sequence"/>
</dbReference>
<dbReference type="Pfam" id="PF00884">
    <property type="entry name" value="Sulfatase"/>
    <property type="match status" value="1"/>
</dbReference>
<dbReference type="RefSeq" id="WP_131956828.1">
    <property type="nucleotide sequence ID" value="NZ_SMFL01000002.1"/>
</dbReference>
<dbReference type="InterPro" id="IPR050738">
    <property type="entry name" value="Sulfatase"/>
</dbReference>
<dbReference type="GO" id="GO:0046872">
    <property type="term" value="F:metal ion binding"/>
    <property type="evidence" value="ECO:0007669"/>
    <property type="project" value="UniProtKB-KW"/>
</dbReference>
<dbReference type="OrthoDB" id="9764377at2"/>
<sequence>MHLIKPLITIVLIFNISLSTEVHAQTKQKTASRPNVIIIYSDDQGTIDLNIYGAKDLTTPNLDGLARKGTRFTRFYAASPICSPSRASLLTGRYPQRAGLVDNAAGSYGGGGMPGNQYTLAELFRDNGYKTAHIGKWHVGYSPETMPNQQGFDYSFGFMGGCIDSYSHFYYWGGPNRHDLWRNGSEIWEAGKYFPDMMVSEAGKFLEENKNKPFFMYFAINMPHYPLQGEKKWLDHYKNLPVPRNMYAASVSTMDEKVGLLLKKLDALGLTENTIIVFQADQGHSEEERSFSGGGSAGPYRGSKFSLLEGGVRAPAFISWPGHIPANAVRDQFATNLDWFVTLPEYCNIPLPKHKLDGRSLTKVIASPQAKSPHEDFYWQSLGTTDNPQWAVREGDWKLLHSPRQAKQGELNQDNYLLVNMKTDSSESTNVALKHPDIVKRLEQKYQTWIKEVFEQ</sequence>
<evidence type="ECO:0000256" key="4">
    <source>
        <dbReference type="ARBA" id="ARBA00022837"/>
    </source>
</evidence>
<evidence type="ECO:0000313" key="8">
    <source>
        <dbReference type="Proteomes" id="UP000294850"/>
    </source>
</evidence>
<dbReference type="PANTHER" id="PTHR42693">
    <property type="entry name" value="ARYLSULFATASE FAMILY MEMBER"/>
    <property type="match status" value="1"/>
</dbReference>
<evidence type="ECO:0000259" key="6">
    <source>
        <dbReference type="Pfam" id="PF00884"/>
    </source>
</evidence>
<dbReference type="InterPro" id="IPR000917">
    <property type="entry name" value="Sulfatase_N"/>
</dbReference>
<dbReference type="GO" id="GO:0004065">
    <property type="term" value="F:arylsulfatase activity"/>
    <property type="evidence" value="ECO:0007669"/>
    <property type="project" value="TreeGrafter"/>
</dbReference>
<evidence type="ECO:0000256" key="2">
    <source>
        <dbReference type="ARBA" id="ARBA00022723"/>
    </source>
</evidence>
<dbReference type="PROSITE" id="PS00149">
    <property type="entry name" value="SULFATASE_2"/>
    <property type="match status" value="1"/>
</dbReference>
<organism evidence="7 8">
    <name type="scientific">Dyadobacter psychrotolerans</name>
    <dbReference type="NCBI Taxonomy" id="2541721"/>
    <lineage>
        <taxon>Bacteria</taxon>
        <taxon>Pseudomonadati</taxon>
        <taxon>Bacteroidota</taxon>
        <taxon>Cytophagia</taxon>
        <taxon>Cytophagales</taxon>
        <taxon>Spirosomataceae</taxon>
        <taxon>Dyadobacter</taxon>
    </lineage>
</organism>
<dbReference type="PROSITE" id="PS00523">
    <property type="entry name" value="SULFATASE_1"/>
    <property type="match status" value="1"/>
</dbReference>
<evidence type="ECO:0000256" key="3">
    <source>
        <dbReference type="ARBA" id="ARBA00022801"/>
    </source>
</evidence>
<proteinExistence type="inferred from homology"/>
<keyword evidence="3" id="KW-0378">Hydrolase</keyword>
<protein>
    <submittedName>
        <fullName evidence="7">Sulfatase</fullName>
    </submittedName>
</protein>
<keyword evidence="8" id="KW-1185">Reference proteome</keyword>
<comment type="similarity">
    <text evidence="1">Belongs to the sulfatase family.</text>
</comment>
<dbReference type="PANTHER" id="PTHR42693:SF33">
    <property type="entry name" value="ARYLSULFATASE"/>
    <property type="match status" value="1"/>
</dbReference>
<dbReference type="Gene3D" id="3.40.720.10">
    <property type="entry name" value="Alkaline Phosphatase, subunit A"/>
    <property type="match status" value="1"/>
</dbReference>
<evidence type="ECO:0000256" key="5">
    <source>
        <dbReference type="SAM" id="SignalP"/>
    </source>
</evidence>
<evidence type="ECO:0000256" key="1">
    <source>
        <dbReference type="ARBA" id="ARBA00008779"/>
    </source>
</evidence>
<keyword evidence="4" id="KW-0106">Calcium</keyword>
<dbReference type="InterPro" id="IPR024607">
    <property type="entry name" value="Sulfatase_CS"/>
</dbReference>
<dbReference type="InterPro" id="IPR017850">
    <property type="entry name" value="Alkaline_phosphatase_core_sf"/>
</dbReference>
<dbReference type="AlphaFoldDB" id="A0A4R5DWQ8"/>